<sequence length="272" mass="31830">MKLVFFIALILSSIFYANAQNDSIMVYKVEYERKITPENFTKSFYACLELKYYLELNFSVFDSCDPSNSDGLEIINDKDEDSHFYYTPKGKNIRCVIKDYSNNKLLNKQEIAKKYFTIKDSLNIFNWKIKTETKDILGHKCQLAEMKFRDRDYTAWFSPDLPVGGPWKYDGLPGMILEIKSNTPFIEFKANAIISKKIPARPIDNPLEKNKKITWSQFKSIYKKKAIELSNFNPEKTSGAIILPRKGIERYIEEDDTDYIADKEFKKQLSEK</sequence>
<organism evidence="2 3">
    <name type="scientific">Neotamlana laminarinivorans</name>
    <dbReference type="NCBI Taxonomy" id="2883124"/>
    <lineage>
        <taxon>Bacteria</taxon>
        <taxon>Pseudomonadati</taxon>
        <taxon>Bacteroidota</taxon>
        <taxon>Flavobacteriia</taxon>
        <taxon>Flavobacteriales</taxon>
        <taxon>Flavobacteriaceae</taxon>
        <taxon>Neotamlana</taxon>
    </lineage>
</organism>
<dbReference type="AlphaFoldDB" id="A0A9X1I1B4"/>
<dbReference type="RefSeq" id="WP_226541705.1">
    <property type="nucleotide sequence ID" value="NZ_JAJAPW010000002.1"/>
</dbReference>
<dbReference type="Proteomes" id="UP001139199">
    <property type="component" value="Unassembled WGS sequence"/>
</dbReference>
<dbReference type="InterPro" id="IPR005901">
    <property type="entry name" value="GLPGLI"/>
</dbReference>
<evidence type="ECO:0000313" key="3">
    <source>
        <dbReference type="Proteomes" id="UP001139199"/>
    </source>
</evidence>
<dbReference type="Pfam" id="PF09697">
    <property type="entry name" value="Porph_ging"/>
    <property type="match status" value="1"/>
</dbReference>
<evidence type="ECO:0000256" key="1">
    <source>
        <dbReference type="SAM" id="SignalP"/>
    </source>
</evidence>
<accession>A0A9X1I1B4</accession>
<protein>
    <submittedName>
        <fullName evidence="2">GLPGLI family protein</fullName>
    </submittedName>
</protein>
<keyword evidence="3" id="KW-1185">Reference proteome</keyword>
<reference evidence="2" key="1">
    <citation type="submission" date="2021-10" db="EMBL/GenBank/DDBJ databases">
        <title>Tamlana sargassums sp. nov., and Tamlana laminarinivorans sp. nov., two new bacteria isolated from the brown alga.</title>
        <authorList>
            <person name="Li J."/>
        </authorList>
    </citation>
    <scope>NUCLEOTIDE SEQUENCE</scope>
    <source>
        <strain evidence="2">PT2-4</strain>
    </source>
</reference>
<dbReference type="NCBIfam" id="TIGR01200">
    <property type="entry name" value="GLPGLI"/>
    <property type="match status" value="1"/>
</dbReference>
<comment type="caution">
    <text evidence="2">The sequence shown here is derived from an EMBL/GenBank/DDBJ whole genome shotgun (WGS) entry which is preliminary data.</text>
</comment>
<evidence type="ECO:0000313" key="2">
    <source>
        <dbReference type="EMBL" id="MCB4798174.1"/>
    </source>
</evidence>
<feature type="chain" id="PRO_5040855142" evidence="1">
    <location>
        <begin position="20"/>
        <end position="272"/>
    </location>
</feature>
<gene>
    <name evidence="2" type="ORF">LG649_04920</name>
</gene>
<name>A0A9X1I1B4_9FLAO</name>
<proteinExistence type="predicted"/>
<keyword evidence="1" id="KW-0732">Signal</keyword>
<dbReference type="EMBL" id="JAJAPW010000002">
    <property type="protein sequence ID" value="MCB4798174.1"/>
    <property type="molecule type" value="Genomic_DNA"/>
</dbReference>
<feature type="signal peptide" evidence="1">
    <location>
        <begin position="1"/>
        <end position="19"/>
    </location>
</feature>